<accession>A0A7R9I718</accession>
<evidence type="ECO:0000313" key="2">
    <source>
        <dbReference type="EMBL" id="CAD7448742.1"/>
    </source>
</evidence>
<dbReference type="GO" id="GO:0004252">
    <property type="term" value="F:serine-type endopeptidase activity"/>
    <property type="evidence" value="ECO:0007669"/>
    <property type="project" value="InterPro"/>
</dbReference>
<name>A0A7R9I718_9NEOP</name>
<feature type="domain" description="Peptidase S1" evidence="1">
    <location>
        <begin position="49"/>
        <end position="97"/>
    </location>
</feature>
<proteinExistence type="predicted"/>
<dbReference type="InterPro" id="IPR043504">
    <property type="entry name" value="Peptidase_S1_PA_chymotrypsin"/>
</dbReference>
<dbReference type="SUPFAM" id="SSF50494">
    <property type="entry name" value="Trypsin-like serine proteases"/>
    <property type="match status" value="1"/>
</dbReference>
<organism evidence="2">
    <name type="scientific">Timema bartmani</name>
    <dbReference type="NCBI Taxonomy" id="61472"/>
    <lineage>
        <taxon>Eukaryota</taxon>
        <taxon>Metazoa</taxon>
        <taxon>Ecdysozoa</taxon>
        <taxon>Arthropoda</taxon>
        <taxon>Hexapoda</taxon>
        <taxon>Insecta</taxon>
        <taxon>Pterygota</taxon>
        <taxon>Neoptera</taxon>
        <taxon>Polyneoptera</taxon>
        <taxon>Phasmatodea</taxon>
        <taxon>Timematodea</taxon>
        <taxon>Timematoidea</taxon>
        <taxon>Timematidae</taxon>
        <taxon>Timema</taxon>
    </lineage>
</organism>
<dbReference type="InterPro" id="IPR009003">
    <property type="entry name" value="Peptidase_S1_PA"/>
</dbReference>
<dbReference type="Pfam" id="PF00089">
    <property type="entry name" value="Trypsin"/>
    <property type="match status" value="1"/>
</dbReference>
<reference evidence="2" key="1">
    <citation type="submission" date="2020-11" db="EMBL/GenBank/DDBJ databases">
        <authorList>
            <person name="Tran Van P."/>
        </authorList>
    </citation>
    <scope>NUCLEOTIDE SEQUENCE</scope>
</reference>
<gene>
    <name evidence="2" type="ORF">TBIB3V08_LOCUS11025</name>
</gene>
<protein>
    <recommendedName>
        <fullName evidence="1">Peptidase S1 domain-containing protein</fullName>
    </recommendedName>
</protein>
<sequence length="103" mass="11451">MEEYTTACRTSDRNGTIGAERIGHFSYLHFNGGPNTGSDLIVKLNIGLERNESGDSGGPVVYKGKLIGIVSFMRPDDCLSKYAPHVHTKVISHKKWIQKYLKV</sequence>
<dbReference type="Gene3D" id="2.40.10.10">
    <property type="entry name" value="Trypsin-like serine proteases"/>
    <property type="match status" value="1"/>
</dbReference>
<dbReference type="GO" id="GO:0006508">
    <property type="term" value="P:proteolysis"/>
    <property type="evidence" value="ECO:0007669"/>
    <property type="project" value="InterPro"/>
</dbReference>
<evidence type="ECO:0000259" key="1">
    <source>
        <dbReference type="Pfam" id="PF00089"/>
    </source>
</evidence>
<dbReference type="InterPro" id="IPR001254">
    <property type="entry name" value="Trypsin_dom"/>
</dbReference>
<dbReference type="AlphaFoldDB" id="A0A7R9I718"/>
<dbReference type="EMBL" id="OD570474">
    <property type="protein sequence ID" value="CAD7448742.1"/>
    <property type="molecule type" value="Genomic_DNA"/>
</dbReference>